<evidence type="ECO:0000256" key="3">
    <source>
        <dbReference type="ARBA" id="ARBA00022679"/>
    </source>
</evidence>
<feature type="region of interest" description="Disordered" evidence="11">
    <location>
        <begin position="1"/>
        <end position="40"/>
    </location>
</feature>
<evidence type="ECO:0000256" key="9">
    <source>
        <dbReference type="PROSITE-ProRule" id="PRU10141"/>
    </source>
</evidence>
<feature type="compositionally biased region" description="Polar residues" evidence="11">
    <location>
        <begin position="8"/>
        <end position="19"/>
    </location>
</feature>
<dbReference type="InterPro" id="IPR017441">
    <property type="entry name" value="Protein_kinase_ATP_BS"/>
</dbReference>
<dbReference type="OMA" id="HRNHISH"/>
<dbReference type="EC" id="2.7.11.1" evidence="1"/>
<dbReference type="PANTHER" id="PTHR47634:SF9">
    <property type="entry name" value="PROTEIN KINASE DOMAIN-CONTAINING PROTEIN-RELATED"/>
    <property type="match status" value="1"/>
</dbReference>
<organism evidence="14">
    <name type="scientific">Caenorhabditis brenneri</name>
    <name type="common">Nematode worm</name>
    <dbReference type="NCBI Taxonomy" id="135651"/>
    <lineage>
        <taxon>Eukaryota</taxon>
        <taxon>Metazoa</taxon>
        <taxon>Ecdysozoa</taxon>
        <taxon>Nematoda</taxon>
        <taxon>Chromadorea</taxon>
        <taxon>Rhabditida</taxon>
        <taxon>Rhabditina</taxon>
        <taxon>Rhabditomorpha</taxon>
        <taxon>Rhabditoidea</taxon>
        <taxon>Rhabditidae</taxon>
        <taxon>Peloderinae</taxon>
        <taxon>Caenorhabditis</taxon>
    </lineage>
</organism>
<dbReference type="AlphaFoldDB" id="G0MYZ9"/>
<dbReference type="STRING" id="135651.G0MYZ9"/>
<gene>
    <name evidence="13" type="ORF">CAEBREN_07646</name>
</gene>
<dbReference type="OrthoDB" id="2649at2759"/>
<keyword evidence="5" id="KW-0418">Kinase</keyword>
<dbReference type="eggNOG" id="KOG0667">
    <property type="taxonomic scope" value="Eukaryota"/>
</dbReference>
<evidence type="ECO:0000256" key="7">
    <source>
        <dbReference type="ARBA" id="ARBA00047899"/>
    </source>
</evidence>
<name>G0MYZ9_CAEBE</name>
<dbReference type="PROSITE" id="PS00108">
    <property type="entry name" value="PROTEIN_KINASE_ST"/>
    <property type="match status" value="1"/>
</dbReference>
<evidence type="ECO:0000256" key="4">
    <source>
        <dbReference type="ARBA" id="ARBA00022741"/>
    </source>
</evidence>
<keyword evidence="3" id="KW-0808">Transferase</keyword>
<dbReference type="InterPro" id="IPR051334">
    <property type="entry name" value="SRPK"/>
</dbReference>
<dbReference type="EMBL" id="GL379821">
    <property type="protein sequence ID" value="EGT47925.1"/>
    <property type="molecule type" value="Genomic_DNA"/>
</dbReference>
<dbReference type="Pfam" id="PF00069">
    <property type="entry name" value="Pkinase"/>
    <property type="match status" value="1"/>
</dbReference>
<sequence length="366" mass="41148">MLVKEFNESSIETPKSSVSSDKETGNESASSHSSTADSDESFDFGENGYFSVQDGQCLKNRYEILSLLGSGGFATVHKVHDSETKTTVAMKIGRSGEMDNETCEKEIEMLELVSSGHENIVQFTSHFSVCGPYGKHFVMVFELLDTDLFTILASTSAEKRLSLDTVRRFSKDILNGLNYIHTKCGVVHCDIKPENIMISRTGTLKIGDFGLAVLNSEGCTFTVGTCHYRAPEIFLNSKISFSADLWSFGCTLFEMITRKKLFQCPNECDKIQHMKKIAGTTGEIIYQQFFKRTSQNDDNFEMVFGKHTVFVSNAKPWLNPELLNVWHPMMEQEAKEVSDLLKKILKSDPKKRLTAKKAMEHPFLSN</sequence>
<evidence type="ECO:0000313" key="13">
    <source>
        <dbReference type="EMBL" id="EGT47925.1"/>
    </source>
</evidence>
<dbReference type="InterPro" id="IPR000719">
    <property type="entry name" value="Prot_kinase_dom"/>
</dbReference>
<dbReference type="PROSITE" id="PS50011">
    <property type="entry name" value="PROTEIN_KINASE_DOM"/>
    <property type="match status" value="1"/>
</dbReference>
<dbReference type="PANTHER" id="PTHR47634">
    <property type="entry name" value="PROTEIN KINASE DOMAIN-CONTAINING PROTEIN-RELATED"/>
    <property type="match status" value="1"/>
</dbReference>
<evidence type="ECO:0000256" key="11">
    <source>
        <dbReference type="SAM" id="MobiDB-lite"/>
    </source>
</evidence>
<dbReference type="GO" id="GO:0005524">
    <property type="term" value="F:ATP binding"/>
    <property type="evidence" value="ECO:0007669"/>
    <property type="project" value="UniProtKB-UniRule"/>
</dbReference>
<dbReference type="CDD" id="cd05118">
    <property type="entry name" value="STKc_CMGC"/>
    <property type="match status" value="1"/>
</dbReference>
<keyword evidence="4 9" id="KW-0547">Nucleotide-binding</keyword>
<comment type="similarity">
    <text evidence="10">Belongs to the protein kinase superfamily.</text>
</comment>
<accession>G0MYZ9</accession>
<dbReference type="FunFam" id="1.10.510.10:FF:000624">
    <property type="entry name" value="Mitogen-activated protein kinase"/>
    <property type="match status" value="1"/>
</dbReference>
<dbReference type="GO" id="GO:0004674">
    <property type="term" value="F:protein serine/threonine kinase activity"/>
    <property type="evidence" value="ECO:0007669"/>
    <property type="project" value="UniProtKB-KW"/>
</dbReference>
<evidence type="ECO:0000313" key="14">
    <source>
        <dbReference type="Proteomes" id="UP000008068"/>
    </source>
</evidence>
<dbReference type="HOGENOM" id="CLU_000288_81_13_1"/>
<feature type="compositionally biased region" description="Low complexity" evidence="11">
    <location>
        <begin position="27"/>
        <end position="36"/>
    </location>
</feature>
<keyword evidence="2 10" id="KW-0723">Serine/threonine-protein kinase</keyword>
<evidence type="ECO:0000256" key="2">
    <source>
        <dbReference type="ARBA" id="ARBA00022527"/>
    </source>
</evidence>
<evidence type="ECO:0000256" key="6">
    <source>
        <dbReference type="ARBA" id="ARBA00022840"/>
    </source>
</evidence>
<dbReference type="GO" id="GO:0050684">
    <property type="term" value="P:regulation of mRNA processing"/>
    <property type="evidence" value="ECO:0007669"/>
    <property type="project" value="TreeGrafter"/>
</dbReference>
<dbReference type="SMART" id="SM00220">
    <property type="entry name" value="S_TKc"/>
    <property type="match status" value="1"/>
</dbReference>
<evidence type="ECO:0000256" key="5">
    <source>
        <dbReference type="ARBA" id="ARBA00022777"/>
    </source>
</evidence>
<evidence type="ECO:0000256" key="1">
    <source>
        <dbReference type="ARBA" id="ARBA00012513"/>
    </source>
</evidence>
<dbReference type="Proteomes" id="UP000008068">
    <property type="component" value="Unassembled WGS sequence"/>
</dbReference>
<feature type="binding site" evidence="9">
    <location>
        <position position="91"/>
    </location>
    <ligand>
        <name>ATP</name>
        <dbReference type="ChEBI" id="CHEBI:30616"/>
    </ligand>
</feature>
<comment type="catalytic activity">
    <reaction evidence="7">
        <text>L-threonyl-[protein] + ATP = O-phospho-L-threonyl-[protein] + ADP + H(+)</text>
        <dbReference type="Rhea" id="RHEA:46608"/>
        <dbReference type="Rhea" id="RHEA-COMP:11060"/>
        <dbReference type="Rhea" id="RHEA-COMP:11605"/>
        <dbReference type="ChEBI" id="CHEBI:15378"/>
        <dbReference type="ChEBI" id="CHEBI:30013"/>
        <dbReference type="ChEBI" id="CHEBI:30616"/>
        <dbReference type="ChEBI" id="CHEBI:61977"/>
        <dbReference type="ChEBI" id="CHEBI:456216"/>
        <dbReference type="EC" id="2.7.11.1"/>
    </reaction>
</comment>
<proteinExistence type="inferred from homology"/>
<dbReference type="SUPFAM" id="SSF56112">
    <property type="entry name" value="Protein kinase-like (PK-like)"/>
    <property type="match status" value="1"/>
</dbReference>
<dbReference type="GO" id="GO:0000245">
    <property type="term" value="P:spliceosomal complex assembly"/>
    <property type="evidence" value="ECO:0007669"/>
    <property type="project" value="TreeGrafter"/>
</dbReference>
<evidence type="ECO:0000256" key="10">
    <source>
        <dbReference type="RuleBase" id="RU000304"/>
    </source>
</evidence>
<keyword evidence="14" id="KW-1185">Reference proteome</keyword>
<comment type="catalytic activity">
    <reaction evidence="8">
        <text>L-seryl-[protein] + ATP = O-phospho-L-seryl-[protein] + ADP + H(+)</text>
        <dbReference type="Rhea" id="RHEA:17989"/>
        <dbReference type="Rhea" id="RHEA-COMP:9863"/>
        <dbReference type="Rhea" id="RHEA-COMP:11604"/>
        <dbReference type="ChEBI" id="CHEBI:15378"/>
        <dbReference type="ChEBI" id="CHEBI:29999"/>
        <dbReference type="ChEBI" id="CHEBI:30616"/>
        <dbReference type="ChEBI" id="CHEBI:83421"/>
        <dbReference type="ChEBI" id="CHEBI:456216"/>
        <dbReference type="EC" id="2.7.11.1"/>
    </reaction>
</comment>
<evidence type="ECO:0000259" key="12">
    <source>
        <dbReference type="PROSITE" id="PS50011"/>
    </source>
</evidence>
<feature type="domain" description="Protein kinase" evidence="12">
    <location>
        <begin position="62"/>
        <end position="364"/>
    </location>
</feature>
<dbReference type="Gene3D" id="3.30.200.20">
    <property type="entry name" value="Phosphorylase Kinase, domain 1"/>
    <property type="match status" value="1"/>
</dbReference>
<protein>
    <recommendedName>
        <fullName evidence="1">non-specific serine/threonine protein kinase</fullName>
        <ecNumber evidence="1">2.7.11.1</ecNumber>
    </recommendedName>
</protein>
<dbReference type="InterPro" id="IPR008271">
    <property type="entry name" value="Ser/Thr_kinase_AS"/>
</dbReference>
<dbReference type="Gene3D" id="1.10.510.10">
    <property type="entry name" value="Transferase(Phosphotransferase) domain 1"/>
    <property type="match status" value="1"/>
</dbReference>
<dbReference type="PROSITE" id="PS00107">
    <property type="entry name" value="PROTEIN_KINASE_ATP"/>
    <property type="match status" value="1"/>
</dbReference>
<evidence type="ECO:0000256" key="8">
    <source>
        <dbReference type="ARBA" id="ARBA00048679"/>
    </source>
</evidence>
<dbReference type="InParanoid" id="G0MYZ9"/>
<dbReference type="InterPro" id="IPR011009">
    <property type="entry name" value="Kinase-like_dom_sf"/>
</dbReference>
<reference evidence="14" key="1">
    <citation type="submission" date="2011-07" db="EMBL/GenBank/DDBJ databases">
        <authorList>
            <consortium name="Caenorhabditis brenneri Sequencing and Analysis Consortium"/>
            <person name="Wilson R.K."/>
        </authorList>
    </citation>
    <scope>NUCLEOTIDE SEQUENCE [LARGE SCALE GENOMIC DNA]</scope>
    <source>
        <strain evidence="14">PB2801</strain>
    </source>
</reference>
<keyword evidence="6 9" id="KW-0067">ATP-binding</keyword>